<name>A0A0K6GT03_9NEIS</name>
<dbReference type="CDD" id="cd00801">
    <property type="entry name" value="INT_P4_C"/>
    <property type="match status" value="1"/>
</dbReference>
<accession>A0A0K6GT03</accession>
<dbReference type="Pfam" id="PF13356">
    <property type="entry name" value="Arm-DNA-bind_3"/>
    <property type="match status" value="1"/>
</dbReference>
<dbReference type="PANTHER" id="PTHR30629:SF2">
    <property type="entry name" value="PROPHAGE INTEGRASE INTS-RELATED"/>
    <property type="match status" value="1"/>
</dbReference>
<gene>
    <name evidence="8" type="ORF">Ga0061063_0606</name>
</gene>
<feature type="domain" description="Core-binding (CB)" evidence="7">
    <location>
        <begin position="97"/>
        <end position="176"/>
    </location>
</feature>
<organism evidence="8 9">
    <name type="scientific">Gulbenkiania indica</name>
    <dbReference type="NCBI Taxonomy" id="375574"/>
    <lineage>
        <taxon>Bacteria</taxon>
        <taxon>Pseudomonadati</taxon>
        <taxon>Pseudomonadota</taxon>
        <taxon>Betaproteobacteria</taxon>
        <taxon>Neisseriales</taxon>
        <taxon>Chromobacteriaceae</taxon>
        <taxon>Gulbenkiania</taxon>
    </lineage>
</organism>
<dbReference type="InterPro" id="IPR025166">
    <property type="entry name" value="Integrase_DNA_bind_dom"/>
</dbReference>
<dbReference type="InterPro" id="IPR044068">
    <property type="entry name" value="CB"/>
</dbReference>
<keyword evidence="3 5" id="KW-0238">DNA-binding</keyword>
<dbReference type="GO" id="GO:0015074">
    <property type="term" value="P:DNA integration"/>
    <property type="evidence" value="ECO:0007669"/>
    <property type="project" value="UniProtKB-KW"/>
</dbReference>
<dbReference type="Proteomes" id="UP000243535">
    <property type="component" value="Unassembled WGS sequence"/>
</dbReference>
<keyword evidence="2" id="KW-0229">DNA integration</keyword>
<dbReference type="PROSITE" id="PS51898">
    <property type="entry name" value="TYR_RECOMBINASE"/>
    <property type="match status" value="1"/>
</dbReference>
<keyword evidence="9" id="KW-1185">Reference proteome</keyword>
<sequence length="392" mass="44990">MLTDTHCRNAKPKEKLYRLNDQRGLYLEVKPNGVKAWRYRFTLDGKASMFALGEYPAVTLSEARERSEAARKLVKQGINPAQQRQLDRIRKASEAKNTFEIVAKEWLQTKDWEDVTKNRRLDMLERVVFPSIGSMPVREITPTHVLDILQKTAKRGAPTVAAEARRTMSAVFEFAVATLRADSDPVWPVRKALPANKTQHKPALSKEQIGKLLSDFANHRCSFQVSHCMQLMWWTLARPSEVAEAAWDEFDLEKAVWRIPAQRMKARKEHLMPLPRQAVDMLKGLHAITGNRKHLFPGRDDRNAPMSAASLRQALKVLGWSGAYSPHATRTTGSTRLNEMGYRPDAIEAQLAHADQNNVRRTYNHATYFDERRAMMQEWADRLDEWKEHAQA</sequence>
<dbReference type="RefSeq" id="WP_055433246.1">
    <property type="nucleotide sequence ID" value="NZ_CYHA01000001.1"/>
</dbReference>
<keyword evidence="4" id="KW-0233">DNA recombination</keyword>
<proteinExistence type="inferred from homology"/>
<dbReference type="OrthoDB" id="9775880at2"/>
<evidence type="ECO:0000259" key="7">
    <source>
        <dbReference type="PROSITE" id="PS51900"/>
    </source>
</evidence>
<dbReference type="InterPro" id="IPR038488">
    <property type="entry name" value="Integrase_DNA-bd_sf"/>
</dbReference>
<dbReference type="GO" id="GO:0003677">
    <property type="term" value="F:DNA binding"/>
    <property type="evidence" value="ECO:0007669"/>
    <property type="project" value="UniProtKB-UniRule"/>
</dbReference>
<dbReference type="InterPro" id="IPR002104">
    <property type="entry name" value="Integrase_catalytic"/>
</dbReference>
<dbReference type="Pfam" id="PF00589">
    <property type="entry name" value="Phage_integrase"/>
    <property type="match status" value="1"/>
</dbReference>
<evidence type="ECO:0000313" key="9">
    <source>
        <dbReference type="Proteomes" id="UP000243535"/>
    </source>
</evidence>
<dbReference type="InterPro" id="IPR050808">
    <property type="entry name" value="Phage_Integrase"/>
</dbReference>
<dbReference type="Gene3D" id="1.10.150.130">
    <property type="match status" value="1"/>
</dbReference>
<dbReference type="GO" id="GO:0006310">
    <property type="term" value="P:DNA recombination"/>
    <property type="evidence" value="ECO:0007669"/>
    <property type="project" value="UniProtKB-KW"/>
</dbReference>
<evidence type="ECO:0000256" key="3">
    <source>
        <dbReference type="ARBA" id="ARBA00023125"/>
    </source>
</evidence>
<dbReference type="STRING" id="375574.GCA_001418035_00404"/>
<dbReference type="InterPro" id="IPR011010">
    <property type="entry name" value="DNA_brk_join_enz"/>
</dbReference>
<protein>
    <submittedName>
        <fullName evidence="8">Integrase</fullName>
    </submittedName>
</protein>
<dbReference type="InterPro" id="IPR013762">
    <property type="entry name" value="Integrase-like_cat_sf"/>
</dbReference>
<dbReference type="Pfam" id="PF22022">
    <property type="entry name" value="Phage_int_M"/>
    <property type="match status" value="1"/>
</dbReference>
<dbReference type="InterPro" id="IPR053876">
    <property type="entry name" value="Phage_int_M"/>
</dbReference>
<dbReference type="PROSITE" id="PS51900">
    <property type="entry name" value="CB"/>
    <property type="match status" value="1"/>
</dbReference>
<evidence type="ECO:0000256" key="4">
    <source>
        <dbReference type="ARBA" id="ARBA00023172"/>
    </source>
</evidence>
<dbReference type="Gene3D" id="3.30.160.390">
    <property type="entry name" value="Integrase, DNA-binding domain"/>
    <property type="match status" value="1"/>
</dbReference>
<dbReference type="EMBL" id="CYHA01000001">
    <property type="protein sequence ID" value="CUA81762.1"/>
    <property type="molecule type" value="Genomic_DNA"/>
</dbReference>
<evidence type="ECO:0000256" key="2">
    <source>
        <dbReference type="ARBA" id="ARBA00022908"/>
    </source>
</evidence>
<dbReference type="SUPFAM" id="SSF56349">
    <property type="entry name" value="DNA breaking-rejoining enzymes"/>
    <property type="match status" value="1"/>
</dbReference>
<dbReference type="InterPro" id="IPR010998">
    <property type="entry name" value="Integrase_recombinase_N"/>
</dbReference>
<evidence type="ECO:0000313" key="8">
    <source>
        <dbReference type="EMBL" id="CUA81762.1"/>
    </source>
</evidence>
<feature type="domain" description="Tyr recombinase" evidence="6">
    <location>
        <begin position="199"/>
        <end position="377"/>
    </location>
</feature>
<evidence type="ECO:0000256" key="1">
    <source>
        <dbReference type="ARBA" id="ARBA00008857"/>
    </source>
</evidence>
<comment type="similarity">
    <text evidence="1">Belongs to the 'phage' integrase family.</text>
</comment>
<dbReference type="AlphaFoldDB" id="A0A0K6GT03"/>
<dbReference type="PANTHER" id="PTHR30629">
    <property type="entry name" value="PROPHAGE INTEGRASE"/>
    <property type="match status" value="1"/>
</dbReference>
<dbReference type="Gene3D" id="1.10.443.10">
    <property type="entry name" value="Intergrase catalytic core"/>
    <property type="match status" value="1"/>
</dbReference>
<reference evidence="9" key="1">
    <citation type="submission" date="2015-08" db="EMBL/GenBank/DDBJ databases">
        <authorList>
            <person name="Varghese N."/>
        </authorList>
    </citation>
    <scope>NUCLEOTIDE SEQUENCE [LARGE SCALE GENOMIC DNA]</scope>
    <source>
        <strain evidence="9">DSM 17901</strain>
    </source>
</reference>
<evidence type="ECO:0000256" key="5">
    <source>
        <dbReference type="PROSITE-ProRule" id="PRU01248"/>
    </source>
</evidence>
<evidence type="ECO:0000259" key="6">
    <source>
        <dbReference type="PROSITE" id="PS51898"/>
    </source>
</evidence>